<reference evidence="1" key="1">
    <citation type="journal article" date="2021" name="Proc. Natl. Acad. Sci. U.S.A.">
        <title>A Catalog of Tens of Thousands of Viruses from Human Metagenomes Reveals Hidden Associations with Chronic Diseases.</title>
        <authorList>
            <person name="Tisza M.J."/>
            <person name="Buck C.B."/>
        </authorList>
    </citation>
    <scope>NUCLEOTIDE SEQUENCE</scope>
    <source>
        <strain evidence="1">CtLnO19</strain>
    </source>
</reference>
<accession>A0A8S5P0T2</accession>
<sequence>MLNERTPFQQRLEQELSNYQKHSRESLIQKLQEYLPKHHRLHKELFSITSITKLRTLYRRTLRNLLKRSYRISQSRKHKPDYTDYLGICKEYRREMFPIDHYFRREYVKLPLPKCKSWVDRVSEMPKDKQRNLQNAFRSIKELIESLFIVHNRILVLRIDLFTEELDLVKVNSSYSQLLTWIQNTNKHYLAMLCTREYTVNRGVHLHCFMFLDGEKDRDGYLFVGKVREKWLSLSPENTALNCVNWDKDKYPDEKEVLGLTRYTDIRAIEKLIIVTKYLLKDLSERDWLIQTGNNPKSRLFTCTPVVDYPSKSNNYHETIDYNGIDNKRKWLVDYRWIRLLSLRNRASLFSPKSKHYIKPTEIVRLNPLYKRGE</sequence>
<name>A0A8S5P0T2_9CAUD</name>
<dbReference type="EMBL" id="BK015301">
    <property type="protein sequence ID" value="DAE00232.1"/>
    <property type="molecule type" value="Genomic_DNA"/>
</dbReference>
<protein>
    <submittedName>
        <fullName evidence="1">Inovirus Gp2</fullName>
    </submittedName>
</protein>
<organism evidence="1">
    <name type="scientific">Myoviridae sp. ctLnO19</name>
    <dbReference type="NCBI Taxonomy" id="2825085"/>
    <lineage>
        <taxon>Viruses</taxon>
        <taxon>Duplodnaviria</taxon>
        <taxon>Heunggongvirae</taxon>
        <taxon>Uroviricota</taxon>
        <taxon>Caudoviricetes</taxon>
    </lineage>
</organism>
<evidence type="ECO:0000313" key="1">
    <source>
        <dbReference type="EMBL" id="DAE00232.1"/>
    </source>
</evidence>
<proteinExistence type="predicted"/>